<dbReference type="InterPro" id="IPR041108">
    <property type="entry name" value="PP_kinase_C_1"/>
</dbReference>
<accession>A0ABT4INI5</accession>
<dbReference type="SUPFAM" id="SSF140356">
    <property type="entry name" value="PPK N-terminal domain-like"/>
    <property type="match status" value="1"/>
</dbReference>
<keyword evidence="5" id="KW-0067">ATP-binding</keyword>
<comment type="PTM">
    <text evidence="6">An intermediate of this reaction is the autophosphorylated ppk in which a phosphate is covalently linked to a histidine residue through a N-P bond.</text>
</comment>
<dbReference type="InterPro" id="IPR003414">
    <property type="entry name" value="PP_kinase"/>
</dbReference>
<organism evidence="11 12">
    <name type="scientific">Methanocorpusculum vombati</name>
    <dbReference type="NCBI Taxonomy" id="3002864"/>
    <lineage>
        <taxon>Archaea</taxon>
        <taxon>Methanobacteriati</taxon>
        <taxon>Methanobacteriota</taxon>
        <taxon>Stenosarchaea group</taxon>
        <taxon>Methanomicrobia</taxon>
        <taxon>Methanomicrobiales</taxon>
        <taxon>Methanocorpusculaceae</taxon>
        <taxon>Methanocorpusculum</taxon>
    </lineage>
</organism>
<dbReference type="PANTHER" id="PTHR30218">
    <property type="entry name" value="POLYPHOSPHATE KINASE"/>
    <property type="match status" value="1"/>
</dbReference>
<feature type="domain" description="Polyphosphate kinase C-terminal" evidence="9">
    <location>
        <begin position="517"/>
        <end position="679"/>
    </location>
</feature>
<protein>
    <recommendedName>
        <fullName evidence="6">Polyphosphate kinase</fullName>
        <ecNumber evidence="6">2.7.4.1</ecNumber>
    </recommendedName>
</protein>
<evidence type="ECO:0000256" key="4">
    <source>
        <dbReference type="ARBA" id="ARBA00022777"/>
    </source>
</evidence>
<gene>
    <name evidence="11" type="primary">ppk1</name>
    <name evidence="11" type="ORF">O0S09_05345</name>
</gene>
<dbReference type="NCBIfam" id="TIGR03705">
    <property type="entry name" value="poly_P_kin"/>
    <property type="match status" value="1"/>
</dbReference>
<dbReference type="InterPro" id="IPR025198">
    <property type="entry name" value="PPK_N_dom"/>
</dbReference>
<dbReference type="InterPro" id="IPR036832">
    <property type="entry name" value="PPK_N_dom_sf"/>
</dbReference>
<reference evidence="11" key="1">
    <citation type="submission" date="2022-12" db="EMBL/GenBank/DDBJ databases">
        <title>Isolation and characterisation of novel Methanocorpusculum spp. from native Australian herbivores indicates the genus is ancestrally host-associated.</title>
        <authorList>
            <person name="Volmer J.G."/>
            <person name="Soo R.M."/>
            <person name="Evans P.N."/>
            <person name="Hoedt E.C."/>
            <person name="Astorga Alsina A.L."/>
            <person name="Woodcroft B.J."/>
            <person name="Tyson G.W."/>
            <person name="Hugenholtz P."/>
            <person name="Morrison M."/>
        </authorList>
    </citation>
    <scope>NUCLEOTIDE SEQUENCE</scope>
    <source>
        <strain evidence="11">CW153</strain>
    </source>
</reference>
<comment type="caution">
    <text evidence="11">The sequence shown here is derived from an EMBL/GenBank/DDBJ whole genome shotgun (WGS) entry which is preliminary data.</text>
</comment>
<evidence type="ECO:0000256" key="3">
    <source>
        <dbReference type="ARBA" id="ARBA00022741"/>
    </source>
</evidence>
<dbReference type="CDD" id="cd09168">
    <property type="entry name" value="PLDc_PaPPK1_C2_like"/>
    <property type="match status" value="1"/>
</dbReference>
<dbReference type="Pfam" id="PF13089">
    <property type="entry name" value="PP_kinase_N"/>
    <property type="match status" value="1"/>
</dbReference>
<sequence>MGKKHKTDKKSKKEKKVSETGRPLCEDCGRYFNRELSWLKFNERILAEARNPRNPLLERVSFLGIVADNLDEFFMVRVPAYQEGATRSSDEYEEVVGSQTQLEMIYDRTIFLMRNMSWVWARELKPELEKSGIIFTKYTKCSESEKRTLRKELEGILAENPVPVIRGDRFEDIGHDEFLKGMGLLARSERGYAVLPIQDILDTYGRFVRVGKRKAEYIFREEQLRKNADLLLPDENVRAVVPVRLTRDSDLDLKGDDADDLISAIKAAPETLAKKLPSRLETEQWLPYGYTSHLVSALSLIPELVYDVPSPLGLADLKRFPVSRPELKFAPYTPEVPAGLSEENRIFERLADRDSMLFTPYDSFDGLVNFLNAAAKDPAVQTIQMTLYRLGPESPVAAALIAAAKNGKDVTAVIELKASFDEEANFQWATKLSENGVTVIHGVPGLKVHAKCCLVTRKEGDKPVRYATISTGNYNAKTARIYSDISLFTADSGICRDVAVLFAYLAGKEEHPEYKHLLISPDFMEGALMHLIQREIDHQKRSGNGHIVLKVNSLTHRPIINALYEASNAGVRIDLIVRGICMLRPGVQNLSENIRVISIVGRFLEHSRVFYFRNDGDEQVFIGSPDMMSRNLKRRVEVVCPVLDRKVKNTIINKILPTFLQDTAKGYVLEPDGRYLPPKHPDSGLGAQQMFIAMRKVWW</sequence>
<dbReference type="Pfam" id="PF17941">
    <property type="entry name" value="PP_kinase_C_1"/>
    <property type="match status" value="1"/>
</dbReference>
<dbReference type="GO" id="GO:0008976">
    <property type="term" value="F:polyphosphate kinase activity"/>
    <property type="evidence" value="ECO:0007669"/>
    <property type="project" value="UniProtKB-EC"/>
</dbReference>
<dbReference type="Gene3D" id="3.30.1840.10">
    <property type="entry name" value="Polyphosphate kinase middle domain"/>
    <property type="match status" value="1"/>
</dbReference>
<dbReference type="PIRSF" id="PIRSF015589">
    <property type="entry name" value="PP_kinase"/>
    <property type="match status" value="1"/>
</dbReference>
<dbReference type="EC" id="2.7.4.1" evidence="6"/>
<comment type="similarity">
    <text evidence="6">Belongs to the polyphosphate kinase 1 (PPK1) family.</text>
</comment>
<dbReference type="SUPFAM" id="SSF56024">
    <property type="entry name" value="Phospholipase D/nuclease"/>
    <property type="match status" value="2"/>
</dbReference>
<comment type="catalytic activity">
    <reaction evidence="6">
        <text>[phosphate](n) + ATP = [phosphate](n+1) + ADP</text>
        <dbReference type="Rhea" id="RHEA:19573"/>
        <dbReference type="Rhea" id="RHEA-COMP:9859"/>
        <dbReference type="Rhea" id="RHEA-COMP:14280"/>
        <dbReference type="ChEBI" id="CHEBI:16838"/>
        <dbReference type="ChEBI" id="CHEBI:30616"/>
        <dbReference type="ChEBI" id="CHEBI:456216"/>
        <dbReference type="EC" id="2.7.4.1"/>
    </reaction>
</comment>
<comment type="function">
    <text evidence="6">Catalyzes the reversible transfer of the terminal phosphate of ATP to form a long-chain polyphosphate (polyP).</text>
</comment>
<dbReference type="InterPro" id="IPR025200">
    <property type="entry name" value="PPK_C_dom2"/>
</dbReference>
<proteinExistence type="inferred from homology"/>
<evidence type="ECO:0000313" key="12">
    <source>
        <dbReference type="Proteomes" id="UP001141336"/>
    </source>
</evidence>
<evidence type="ECO:0000256" key="1">
    <source>
        <dbReference type="ARBA" id="ARBA00022553"/>
    </source>
</evidence>
<evidence type="ECO:0000313" key="11">
    <source>
        <dbReference type="EMBL" id="MCZ0862680.1"/>
    </source>
</evidence>
<dbReference type="SUPFAM" id="SSF143724">
    <property type="entry name" value="PHP14-like"/>
    <property type="match status" value="1"/>
</dbReference>
<feature type="domain" description="Polyphosphate kinase middle" evidence="7">
    <location>
        <begin position="189"/>
        <end position="319"/>
    </location>
</feature>
<evidence type="ECO:0000259" key="8">
    <source>
        <dbReference type="Pfam" id="PF13089"/>
    </source>
</evidence>
<dbReference type="Proteomes" id="UP001141336">
    <property type="component" value="Unassembled WGS sequence"/>
</dbReference>
<dbReference type="Gene3D" id="3.30.870.10">
    <property type="entry name" value="Endonuclease Chain A"/>
    <property type="match status" value="2"/>
</dbReference>
<keyword evidence="4 11" id="KW-0418">Kinase</keyword>
<dbReference type="InterPro" id="IPR036830">
    <property type="entry name" value="PP_kinase_middle_dom_sf"/>
</dbReference>
<feature type="domain" description="Polyphosphate kinase C-terminal" evidence="10">
    <location>
        <begin position="346"/>
        <end position="510"/>
    </location>
</feature>
<name>A0ABT4INI5_9EURY</name>
<dbReference type="PANTHER" id="PTHR30218:SF0">
    <property type="entry name" value="POLYPHOSPHATE KINASE"/>
    <property type="match status" value="1"/>
</dbReference>
<dbReference type="RefSeq" id="WP_268922937.1">
    <property type="nucleotide sequence ID" value="NZ_JAPTGC010000006.1"/>
</dbReference>
<evidence type="ECO:0000259" key="9">
    <source>
        <dbReference type="Pfam" id="PF13090"/>
    </source>
</evidence>
<evidence type="ECO:0000259" key="10">
    <source>
        <dbReference type="Pfam" id="PF17941"/>
    </source>
</evidence>
<feature type="domain" description="Polyphosphate kinase N-terminal" evidence="8">
    <location>
        <begin position="31"/>
        <end position="135"/>
    </location>
</feature>
<keyword evidence="1 6" id="KW-0597">Phosphoprotein</keyword>
<evidence type="ECO:0000256" key="6">
    <source>
        <dbReference type="RuleBase" id="RU003800"/>
    </source>
</evidence>
<keyword evidence="2 6" id="KW-0808">Transferase</keyword>
<dbReference type="EMBL" id="JAPTGC010000006">
    <property type="protein sequence ID" value="MCZ0862680.1"/>
    <property type="molecule type" value="Genomic_DNA"/>
</dbReference>
<dbReference type="Pfam" id="PF13090">
    <property type="entry name" value="PP_kinase_C"/>
    <property type="match status" value="1"/>
</dbReference>
<dbReference type="Gene3D" id="1.20.58.310">
    <property type="entry name" value="Polyphosphate kinase N-terminal domain"/>
    <property type="match status" value="1"/>
</dbReference>
<evidence type="ECO:0000259" key="7">
    <source>
        <dbReference type="Pfam" id="PF02503"/>
    </source>
</evidence>
<keyword evidence="12" id="KW-1185">Reference proteome</keyword>
<evidence type="ECO:0000256" key="2">
    <source>
        <dbReference type="ARBA" id="ARBA00022679"/>
    </source>
</evidence>
<evidence type="ECO:0000256" key="5">
    <source>
        <dbReference type="ARBA" id="ARBA00022840"/>
    </source>
</evidence>
<dbReference type="InterPro" id="IPR024953">
    <property type="entry name" value="PP_kinase_middle"/>
</dbReference>
<keyword evidence="3" id="KW-0547">Nucleotide-binding</keyword>
<dbReference type="Pfam" id="PF02503">
    <property type="entry name" value="PP_kinase"/>
    <property type="match status" value="1"/>
</dbReference>